<comment type="subunit">
    <text evidence="8">Associates with TFIID-IIA (DA complex) to form TFIID-IIA-IIB (DAB-complex) which is then recognized by polymerase II.</text>
</comment>
<evidence type="ECO:0000256" key="4">
    <source>
        <dbReference type="ARBA" id="ARBA00023015"/>
    </source>
</evidence>
<evidence type="ECO:0000256" key="8">
    <source>
        <dbReference type="ARBA" id="ARBA00066213"/>
    </source>
</evidence>
<dbReference type="PANTHER" id="PTHR11618:SF13">
    <property type="entry name" value="TRANSCRIPTION INITIATION FACTOR IIB"/>
    <property type="match status" value="1"/>
</dbReference>
<dbReference type="InterPro" id="IPR000812">
    <property type="entry name" value="TFIIB"/>
</dbReference>
<dbReference type="GO" id="GO:0005634">
    <property type="term" value="C:nucleus"/>
    <property type="evidence" value="ECO:0007669"/>
    <property type="project" value="TreeGrafter"/>
</dbReference>
<dbReference type="EMBL" id="KZ819284">
    <property type="protein sequence ID" value="PWO00760.1"/>
    <property type="molecule type" value="Genomic_DNA"/>
</dbReference>
<keyword evidence="9" id="KW-0862">Zinc</keyword>
<dbReference type="GeneID" id="37268960"/>
<accession>A0A316ZH02</accession>
<dbReference type="RefSeq" id="XP_025601038.1">
    <property type="nucleotide sequence ID" value="XM_025741416.1"/>
</dbReference>
<dbReference type="Gene3D" id="1.10.472.10">
    <property type="entry name" value="Cyclin-like"/>
    <property type="match status" value="1"/>
</dbReference>
<evidence type="ECO:0000313" key="13">
    <source>
        <dbReference type="Proteomes" id="UP000245946"/>
    </source>
</evidence>
<dbReference type="SUPFAM" id="SSF57783">
    <property type="entry name" value="Zinc beta-ribbon"/>
    <property type="match status" value="1"/>
</dbReference>
<keyword evidence="3" id="KW-0677">Repeat</keyword>
<dbReference type="GO" id="GO:0051123">
    <property type="term" value="P:RNA polymerase II preinitiation complex assembly"/>
    <property type="evidence" value="ECO:0007669"/>
    <property type="project" value="UniProtKB-ARBA"/>
</dbReference>
<dbReference type="InterPro" id="IPR013137">
    <property type="entry name" value="Znf_TFIIB"/>
</dbReference>
<evidence type="ECO:0000256" key="2">
    <source>
        <dbReference type="ARBA" id="ARBA00013932"/>
    </source>
</evidence>
<feature type="region of interest" description="Disordered" evidence="10">
    <location>
        <begin position="48"/>
        <end position="68"/>
    </location>
</feature>
<evidence type="ECO:0000256" key="5">
    <source>
        <dbReference type="ARBA" id="ARBA00023163"/>
    </source>
</evidence>
<dbReference type="InterPro" id="IPR013763">
    <property type="entry name" value="Cyclin-like_dom"/>
</dbReference>
<reference evidence="12 13" key="1">
    <citation type="journal article" date="2018" name="Mol. Biol. Evol.">
        <title>Broad Genomic Sampling Reveals a Smut Pathogenic Ancestry of the Fungal Clade Ustilaginomycotina.</title>
        <authorList>
            <person name="Kijpornyongpan T."/>
            <person name="Mondo S.J."/>
            <person name="Barry K."/>
            <person name="Sandor L."/>
            <person name="Lee J."/>
            <person name="Lipzen A."/>
            <person name="Pangilinan J."/>
            <person name="LaButti K."/>
            <person name="Hainaut M."/>
            <person name="Henrissat B."/>
            <person name="Grigoriev I.V."/>
            <person name="Spatafora J.W."/>
            <person name="Aime M.C."/>
        </authorList>
    </citation>
    <scope>NUCLEOTIDE SEQUENCE [LARGE SCALE GENOMIC DNA]</scope>
    <source>
        <strain evidence="12 13">MCA 4186</strain>
    </source>
</reference>
<dbReference type="InterPro" id="IPR036915">
    <property type="entry name" value="Cyclin-like_sf"/>
</dbReference>
<dbReference type="Pfam" id="PF08271">
    <property type="entry name" value="Zn_Ribbon_TF"/>
    <property type="match status" value="1"/>
</dbReference>
<evidence type="ECO:0000256" key="1">
    <source>
        <dbReference type="ARBA" id="ARBA00010857"/>
    </source>
</evidence>
<keyword evidence="4" id="KW-0805">Transcription regulation</keyword>
<dbReference type="GO" id="GO:0016251">
    <property type="term" value="F:RNA polymerase II general transcription initiation factor activity"/>
    <property type="evidence" value="ECO:0007669"/>
    <property type="project" value="TreeGrafter"/>
</dbReference>
<comment type="function">
    <text evidence="7">General factor that plays a major role in the activation of eukaryotic genes transcribed by RNA polymerase II.</text>
</comment>
<dbReference type="InterPro" id="IPR023486">
    <property type="entry name" value="TFIIB_CS"/>
</dbReference>
<dbReference type="PROSITE" id="PS51134">
    <property type="entry name" value="ZF_TFIIB"/>
    <property type="match status" value="1"/>
</dbReference>
<keyword evidence="9" id="KW-0863">Zinc-finger</keyword>
<dbReference type="CDD" id="cd20551">
    <property type="entry name" value="CYCLIN_TFIIB_rpt1"/>
    <property type="match status" value="1"/>
</dbReference>
<dbReference type="OrthoDB" id="25790at2759"/>
<evidence type="ECO:0000259" key="11">
    <source>
        <dbReference type="PROSITE" id="PS51134"/>
    </source>
</evidence>
<dbReference type="SUPFAM" id="SSF47954">
    <property type="entry name" value="Cyclin-like"/>
    <property type="match status" value="2"/>
</dbReference>
<dbReference type="PROSITE" id="PS00782">
    <property type="entry name" value="TFIIB"/>
    <property type="match status" value="1"/>
</dbReference>
<dbReference type="GO" id="GO:0097550">
    <property type="term" value="C:transcription preinitiation complex"/>
    <property type="evidence" value="ECO:0007669"/>
    <property type="project" value="TreeGrafter"/>
</dbReference>
<name>A0A316ZH02_9BASI</name>
<dbReference type="AlphaFoldDB" id="A0A316ZH02"/>
<dbReference type="Proteomes" id="UP000245946">
    <property type="component" value="Unassembled WGS sequence"/>
</dbReference>
<evidence type="ECO:0000256" key="10">
    <source>
        <dbReference type="SAM" id="MobiDB-lite"/>
    </source>
</evidence>
<protein>
    <recommendedName>
        <fullName evidence="2">Transcription initiation factor IIB</fullName>
    </recommendedName>
    <alternativeName>
        <fullName evidence="6">General transcription factor TFIIB</fullName>
    </alternativeName>
</protein>
<dbReference type="FunFam" id="2.20.25.10:FF:000036">
    <property type="entry name" value="Transcription initiation factor IIB"/>
    <property type="match status" value="1"/>
</dbReference>
<keyword evidence="13" id="KW-1185">Reference proteome</keyword>
<dbReference type="InterPro" id="IPR013150">
    <property type="entry name" value="TFIIB_cyclin"/>
</dbReference>
<dbReference type="PRINTS" id="PR00685">
    <property type="entry name" value="TIFACTORIIB"/>
</dbReference>
<dbReference type="FunFam" id="1.10.472.170:FF:000001">
    <property type="entry name" value="Transcription initiation factor IIB"/>
    <property type="match status" value="1"/>
</dbReference>
<dbReference type="STRING" id="58919.A0A316ZH02"/>
<keyword evidence="9" id="KW-0479">Metal-binding</keyword>
<proteinExistence type="inferred from homology"/>
<feature type="region of interest" description="Disordered" evidence="10">
    <location>
        <begin position="1"/>
        <end position="34"/>
    </location>
</feature>
<gene>
    <name evidence="12" type="ORF">FA09DRAFT_327487</name>
</gene>
<keyword evidence="5" id="KW-0804">Transcription</keyword>
<comment type="similarity">
    <text evidence="1">Belongs to the TFIIB family.</text>
</comment>
<evidence type="ECO:0000256" key="3">
    <source>
        <dbReference type="ARBA" id="ARBA00022737"/>
    </source>
</evidence>
<sequence>MALAHAAAAAAPQSQPKPILPAQPVRHSGPSPFAQPFALSAQYVAAKEGTPLDEVDPSAPAPSKKKDEPFAHDLGVRLICRDCQVDPPNLVEEFASGDVVCGDCGLVIGDKIVDTRSEWRTFANEEGDDPSRVGQANNPLMDGLTEQLDTRIGHRDGGSGAARDLQRTLGRVGGTSHRTILDAFEDIQRKCDSIHLNRQVSETAKQLFKRVEMEKILRGKKTDAIVAACIYIACKIASVPRTFPEICALTKVSKKLIGQSYKEISNAFGLHKQFQANAAGEGGSGVTPTNAVDLVSRFSNHLALDRPTIGCIRDVAERIRDEGLLAGRSPITIAAACIYFATTLLGQSVSAKSISNAAGVSDVTIKSSYKGLVDSKSRILTPGILEKHKLIDVANLSSA</sequence>
<feature type="compositionally biased region" description="Low complexity" evidence="10">
    <location>
        <begin position="1"/>
        <end position="11"/>
    </location>
</feature>
<organism evidence="12 13">
    <name type="scientific">Tilletiopsis washingtonensis</name>
    <dbReference type="NCBI Taxonomy" id="58919"/>
    <lineage>
        <taxon>Eukaryota</taxon>
        <taxon>Fungi</taxon>
        <taxon>Dikarya</taxon>
        <taxon>Basidiomycota</taxon>
        <taxon>Ustilaginomycotina</taxon>
        <taxon>Exobasidiomycetes</taxon>
        <taxon>Entylomatales</taxon>
        <taxon>Entylomatales incertae sedis</taxon>
        <taxon>Tilletiopsis</taxon>
    </lineage>
</organism>
<dbReference type="PANTHER" id="PTHR11618">
    <property type="entry name" value="TRANSCRIPTION INITIATION FACTOR IIB-RELATED"/>
    <property type="match status" value="1"/>
</dbReference>
<dbReference type="Gene3D" id="1.10.472.170">
    <property type="match status" value="1"/>
</dbReference>
<dbReference type="GO" id="GO:0017025">
    <property type="term" value="F:TBP-class protein binding"/>
    <property type="evidence" value="ECO:0007669"/>
    <property type="project" value="InterPro"/>
</dbReference>
<evidence type="ECO:0000256" key="7">
    <source>
        <dbReference type="ARBA" id="ARBA00056616"/>
    </source>
</evidence>
<feature type="domain" description="TFIIB-type" evidence="11">
    <location>
        <begin position="76"/>
        <end position="109"/>
    </location>
</feature>
<dbReference type="SMART" id="SM00385">
    <property type="entry name" value="CYCLIN"/>
    <property type="match status" value="2"/>
</dbReference>
<evidence type="ECO:0000256" key="9">
    <source>
        <dbReference type="PROSITE-ProRule" id="PRU00469"/>
    </source>
</evidence>
<evidence type="ECO:0000313" key="12">
    <source>
        <dbReference type="EMBL" id="PWO00760.1"/>
    </source>
</evidence>
<evidence type="ECO:0000256" key="6">
    <source>
        <dbReference type="ARBA" id="ARBA00031706"/>
    </source>
</evidence>
<dbReference type="GO" id="GO:0008270">
    <property type="term" value="F:zinc ion binding"/>
    <property type="evidence" value="ECO:0007669"/>
    <property type="project" value="UniProtKB-KW"/>
</dbReference>
<dbReference type="Pfam" id="PF00382">
    <property type="entry name" value="TFIIB"/>
    <property type="match status" value="2"/>
</dbReference>